<feature type="domain" description="Dihydroorotate dehydrogenase catalytic" evidence="14">
    <location>
        <begin position="2"/>
        <end position="266"/>
    </location>
</feature>
<evidence type="ECO:0000256" key="7">
    <source>
        <dbReference type="ARBA" id="ARBA00022630"/>
    </source>
</evidence>
<evidence type="ECO:0000256" key="8">
    <source>
        <dbReference type="ARBA" id="ARBA00022643"/>
    </source>
</evidence>
<dbReference type="PROSITE" id="PS00912">
    <property type="entry name" value="DHODEHASE_2"/>
    <property type="match status" value="1"/>
</dbReference>
<comment type="subcellular location">
    <subcellularLocation>
        <location evidence="2">Membrane</location>
    </subcellularLocation>
    <subcellularLocation>
        <location evidence="13">Mitochondrion inner membrane</location>
        <topology evidence="13">Single-pass membrane protein</topology>
    </subcellularLocation>
</comment>
<dbReference type="InterPro" id="IPR050074">
    <property type="entry name" value="DHO_dehydrogenase"/>
</dbReference>
<evidence type="ECO:0000313" key="15">
    <source>
        <dbReference type="EMBL" id="KAK8747331.1"/>
    </source>
</evidence>
<comment type="cofactor">
    <cofactor evidence="13">
        <name>FMN</name>
        <dbReference type="ChEBI" id="CHEBI:58210"/>
    </cofactor>
    <text evidence="13">Binds 1 FMN per subunit.</text>
</comment>
<dbReference type="GO" id="GO:0106430">
    <property type="term" value="F:dihydroorotate dehydrogenase (quinone) activity"/>
    <property type="evidence" value="ECO:0007669"/>
    <property type="project" value="UniProtKB-EC"/>
</dbReference>
<keyword evidence="13" id="KW-0999">Mitochondrion inner membrane</keyword>
<evidence type="ECO:0000256" key="3">
    <source>
        <dbReference type="ARBA" id="ARBA00005161"/>
    </source>
</evidence>
<dbReference type="InterPro" id="IPR013785">
    <property type="entry name" value="Aldolase_TIM"/>
</dbReference>
<dbReference type="InterPro" id="IPR005719">
    <property type="entry name" value="Dihydroorotate_DH_2"/>
</dbReference>
<evidence type="ECO:0000256" key="12">
    <source>
        <dbReference type="ARBA" id="ARBA00048639"/>
    </source>
</evidence>
<dbReference type="CDD" id="cd04738">
    <property type="entry name" value="DHOD_2_like"/>
    <property type="match status" value="1"/>
</dbReference>
<dbReference type="Pfam" id="PF01180">
    <property type="entry name" value="DHO_dh"/>
    <property type="match status" value="1"/>
</dbReference>
<evidence type="ECO:0000256" key="4">
    <source>
        <dbReference type="ARBA" id="ARBA00005359"/>
    </source>
</evidence>
<evidence type="ECO:0000256" key="1">
    <source>
        <dbReference type="ARBA" id="ARBA00003125"/>
    </source>
</evidence>
<dbReference type="InterPro" id="IPR005720">
    <property type="entry name" value="Dihydroorotate_DH_cat"/>
</dbReference>
<dbReference type="EC" id="1.3.5.2" evidence="5 13"/>
<keyword evidence="8 13" id="KW-0288">FMN</keyword>
<dbReference type="NCBIfam" id="NF003652">
    <property type="entry name" value="PRK05286.2-5"/>
    <property type="match status" value="1"/>
</dbReference>
<evidence type="ECO:0000256" key="6">
    <source>
        <dbReference type="ARBA" id="ARBA00017599"/>
    </source>
</evidence>
<evidence type="ECO:0000256" key="13">
    <source>
        <dbReference type="RuleBase" id="RU361255"/>
    </source>
</evidence>
<evidence type="ECO:0000256" key="9">
    <source>
        <dbReference type="ARBA" id="ARBA00022975"/>
    </source>
</evidence>
<dbReference type="NCBIfam" id="NF003645">
    <property type="entry name" value="PRK05286.1-2"/>
    <property type="match status" value="1"/>
</dbReference>
<comment type="catalytic activity">
    <reaction evidence="12 13">
        <text>(S)-dihydroorotate + a quinone = orotate + a quinol</text>
        <dbReference type="Rhea" id="RHEA:30187"/>
        <dbReference type="ChEBI" id="CHEBI:24646"/>
        <dbReference type="ChEBI" id="CHEBI:30839"/>
        <dbReference type="ChEBI" id="CHEBI:30864"/>
        <dbReference type="ChEBI" id="CHEBI:132124"/>
        <dbReference type="EC" id="1.3.5.2"/>
    </reaction>
</comment>
<accession>A0AAW0Y5L0</accession>
<dbReference type="GO" id="GO:0005743">
    <property type="term" value="C:mitochondrial inner membrane"/>
    <property type="evidence" value="ECO:0007669"/>
    <property type="project" value="UniProtKB-SubCell"/>
</dbReference>
<dbReference type="GO" id="GO:0006207">
    <property type="term" value="P:'de novo' pyrimidine nucleobase biosynthetic process"/>
    <property type="evidence" value="ECO:0007669"/>
    <property type="project" value="InterPro"/>
</dbReference>
<keyword evidence="16" id="KW-1185">Reference proteome</keyword>
<dbReference type="Gene3D" id="3.20.20.70">
    <property type="entry name" value="Aldolase class I"/>
    <property type="match status" value="1"/>
</dbReference>
<dbReference type="Proteomes" id="UP001445076">
    <property type="component" value="Unassembled WGS sequence"/>
</dbReference>
<evidence type="ECO:0000256" key="11">
    <source>
        <dbReference type="ARBA" id="ARBA00023136"/>
    </source>
</evidence>
<dbReference type="PANTHER" id="PTHR48109">
    <property type="entry name" value="DIHYDROOROTATE DEHYDROGENASE (QUINONE), MITOCHONDRIAL-RELATED"/>
    <property type="match status" value="1"/>
</dbReference>
<evidence type="ECO:0000256" key="5">
    <source>
        <dbReference type="ARBA" id="ARBA00012791"/>
    </source>
</evidence>
<keyword evidence="10 13" id="KW-0560">Oxidoreductase</keyword>
<proteinExistence type="inferred from homology"/>
<dbReference type="PROSITE" id="PS00911">
    <property type="entry name" value="DHODEHASE_1"/>
    <property type="match status" value="1"/>
</dbReference>
<dbReference type="InterPro" id="IPR001295">
    <property type="entry name" value="Dihydroorotate_DH_CS"/>
</dbReference>
<dbReference type="EMBL" id="JARKIK010000015">
    <property type="protein sequence ID" value="KAK8747331.1"/>
    <property type="molecule type" value="Genomic_DNA"/>
</dbReference>
<gene>
    <name evidence="15" type="ORF">OTU49_016753</name>
</gene>
<evidence type="ECO:0000259" key="14">
    <source>
        <dbReference type="Pfam" id="PF01180"/>
    </source>
</evidence>
<comment type="pathway">
    <text evidence="3 13">Pyrimidine metabolism; UMP biosynthesis via de novo pathway; orotate from (S)-dihydroorotate (quinone route): step 1/1.</text>
</comment>
<name>A0AAW0Y5L0_CHEQU</name>
<reference evidence="15 16" key="1">
    <citation type="journal article" date="2024" name="BMC Genomics">
        <title>Genome assembly of redclaw crayfish (Cherax quadricarinatus) provides insights into its immune adaptation and hypoxia tolerance.</title>
        <authorList>
            <person name="Liu Z."/>
            <person name="Zheng J."/>
            <person name="Li H."/>
            <person name="Fang K."/>
            <person name="Wang S."/>
            <person name="He J."/>
            <person name="Zhou D."/>
            <person name="Weng S."/>
            <person name="Chi M."/>
            <person name="Gu Z."/>
            <person name="He J."/>
            <person name="Li F."/>
            <person name="Wang M."/>
        </authorList>
    </citation>
    <scope>NUCLEOTIDE SEQUENCE [LARGE SCALE GENOMIC DNA]</scope>
    <source>
        <strain evidence="15">ZL_2023a</strain>
    </source>
</reference>
<dbReference type="SUPFAM" id="SSF51395">
    <property type="entry name" value="FMN-linked oxidoreductases"/>
    <property type="match status" value="1"/>
</dbReference>
<dbReference type="PANTHER" id="PTHR48109:SF4">
    <property type="entry name" value="DIHYDROOROTATE DEHYDROGENASE (QUINONE), MITOCHONDRIAL"/>
    <property type="match status" value="1"/>
</dbReference>
<dbReference type="AlphaFoldDB" id="A0AAW0Y5L0"/>
<sequence>MGFSFVEVGSVTPLPQPGNPKPRVFRLKEDLAIINRYGFNSDGHEAVYERLSQLPPPGHRKAVLGVNLGKNKNSVDHVQDFILGVKKFGPVADYLVINISSPNTPGLRNLQHREELGKLVSAVVTARDSLSGTHKPPLLLKIAPDLSDDDKKDIASVILKNENRIDGLIVSNTTVTRPLWLESAERQEVGGLSGQPLKSLATHTVTDMYRLTRGLIPIIGVGGVASGQDAYEKICAGASLVQVYTGLVYHGPLLVHRITNELEDLLRLHGFSTVTEAVGVDCKQ</sequence>
<dbReference type="GO" id="GO:0006222">
    <property type="term" value="P:UMP biosynthetic process"/>
    <property type="evidence" value="ECO:0007669"/>
    <property type="project" value="InterPro"/>
</dbReference>
<keyword evidence="11" id="KW-0472">Membrane</keyword>
<protein>
    <recommendedName>
        <fullName evidence="6 13">Dihydroorotate dehydrogenase (quinone), mitochondrial</fullName>
        <shortName evidence="13">DHOdehase</shortName>
        <ecNumber evidence="5 13">1.3.5.2</ecNumber>
    </recommendedName>
</protein>
<evidence type="ECO:0000313" key="16">
    <source>
        <dbReference type="Proteomes" id="UP001445076"/>
    </source>
</evidence>
<keyword evidence="13" id="KW-0496">Mitochondrion</keyword>
<keyword evidence="7 13" id="KW-0285">Flavoprotein</keyword>
<evidence type="ECO:0000256" key="2">
    <source>
        <dbReference type="ARBA" id="ARBA00004370"/>
    </source>
</evidence>
<dbReference type="PIRSF" id="PIRSF000164">
    <property type="entry name" value="DHO_oxidase"/>
    <property type="match status" value="1"/>
</dbReference>
<comment type="caution">
    <text evidence="15">The sequence shown here is derived from an EMBL/GenBank/DDBJ whole genome shotgun (WGS) entry which is preliminary data.</text>
</comment>
<evidence type="ECO:0000256" key="10">
    <source>
        <dbReference type="ARBA" id="ARBA00023002"/>
    </source>
</evidence>
<dbReference type="NCBIfam" id="TIGR01036">
    <property type="entry name" value="pyrD_sub2"/>
    <property type="match status" value="1"/>
</dbReference>
<organism evidence="15 16">
    <name type="scientific">Cherax quadricarinatus</name>
    <name type="common">Australian red claw crayfish</name>
    <dbReference type="NCBI Taxonomy" id="27406"/>
    <lineage>
        <taxon>Eukaryota</taxon>
        <taxon>Metazoa</taxon>
        <taxon>Ecdysozoa</taxon>
        <taxon>Arthropoda</taxon>
        <taxon>Crustacea</taxon>
        <taxon>Multicrustacea</taxon>
        <taxon>Malacostraca</taxon>
        <taxon>Eumalacostraca</taxon>
        <taxon>Eucarida</taxon>
        <taxon>Decapoda</taxon>
        <taxon>Pleocyemata</taxon>
        <taxon>Astacidea</taxon>
        <taxon>Parastacoidea</taxon>
        <taxon>Parastacidae</taxon>
        <taxon>Cherax</taxon>
    </lineage>
</organism>
<comment type="function">
    <text evidence="1">Catalyzes the conversion of dihydroorotate to orotate with quinone as electron acceptor.</text>
</comment>
<keyword evidence="9" id="KW-0665">Pyrimidine biosynthesis</keyword>
<comment type="similarity">
    <text evidence="4 13">Belongs to the dihydroorotate dehydrogenase family. Type 2 subfamily.</text>
</comment>
<dbReference type="InterPro" id="IPR012135">
    <property type="entry name" value="Dihydroorotate_DH_1_2"/>
</dbReference>